<feature type="region of interest" description="Disordered" evidence="2">
    <location>
        <begin position="100"/>
        <end position="133"/>
    </location>
</feature>
<dbReference type="InterPro" id="IPR024596">
    <property type="entry name" value="RNApol_su_b/EpuA"/>
</dbReference>
<evidence type="ECO:0000256" key="1">
    <source>
        <dbReference type="SAM" id="Coils"/>
    </source>
</evidence>
<evidence type="ECO:0000256" key="2">
    <source>
        <dbReference type="SAM" id="MobiDB-lite"/>
    </source>
</evidence>
<name>W4Q933_9BACI</name>
<dbReference type="Proteomes" id="UP000018890">
    <property type="component" value="Unassembled WGS sequence"/>
</dbReference>
<gene>
    <name evidence="4" type="ORF">JCM9140_4744</name>
</gene>
<feature type="transmembrane region" description="Helical" evidence="3">
    <location>
        <begin position="145"/>
        <end position="171"/>
    </location>
</feature>
<protein>
    <recommendedName>
        <fullName evidence="6">DNA-directed RNA polymerase subunit beta</fullName>
    </recommendedName>
</protein>
<organism evidence="4 5">
    <name type="scientific">Halalkalibacter wakoensis JCM 9140</name>
    <dbReference type="NCBI Taxonomy" id="1236970"/>
    <lineage>
        <taxon>Bacteria</taxon>
        <taxon>Bacillati</taxon>
        <taxon>Bacillota</taxon>
        <taxon>Bacilli</taxon>
        <taxon>Bacillales</taxon>
        <taxon>Bacillaceae</taxon>
        <taxon>Halalkalibacter</taxon>
    </lineage>
</organism>
<dbReference type="EMBL" id="BAUT01000114">
    <property type="protein sequence ID" value="GAE28500.1"/>
    <property type="molecule type" value="Genomic_DNA"/>
</dbReference>
<keyword evidence="3" id="KW-0812">Transmembrane</keyword>
<dbReference type="Pfam" id="PF11772">
    <property type="entry name" value="EpuA"/>
    <property type="match status" value="1"/>
</dbReference>
<keyword evidence="1" id="KW-0175">Coiled coil</keyword>
<evidence type="ECO:0000256" key="3">
    <source>
        <dbReference type="SAM" id="Phobius"/>
    </source>
</evidence>
<evidence type="ECO:0000313" key="4">
    <source>
        <dbReference type="EMBL" id="GAE28500.1"/>
    </source>
</evidence>
<dbReference type="STRING" id="1236970.JCM9140_4744"/>
<feature type="region of interest" description="Disordered" evidence="2">
    <location>
        <begin position="1"/>
        <end position="60"/>
    </location>
</feature>
<keyword evidence="5" id="KW-1185">Reference proteome</keyword>
<keyword evidence="3" id="KW-1133">Transmembrane helix</keyword>
<feature type="compositionally biased region" description="Basic and acidic residues" evidence="2">
    <location>
        <begin position="118"/>
        <end position="128"/>
    </location>
</feature>
<feature type="compositionally biased region" description="Acidic residues" evidence="2">
    <location>
        <begin position="46"/>
        <end position="60"/>
    </location>
</feature>
<sequence length="197" mass="22447">MSDNQSKDQSRKIDTDLTNEQEKTSLTDHVNKHEEIVSNKETKPEDDLDQVEFDESDLLDNELQDQVELAENELLEEVEQLNELDNEDLSTDELVDEAAIVKEQSRDAEDSEAAALPAKEEQQEESRESRRKKRPKKERLRLIPIWLRILIAIVLIGGSLILGLIVGFSVIGGGGDPKEVINPDTWYHIIDIVRGRH</sequence>
<comment type="caution">
    <text evidence="4">The sequence shown here is derived from an EMBL/GenBank/DDBJ whole genome shotgun (WGS) entry which is preliminary data.</text>
</comment>
<dbReference type="RefSeq" id="WP_052002460.1">
    <property type="nucleotide sequence ID" value="NZ_BAUT01000114.1"/>
</dbReference>
<evidence type="ECO:0008006" key="6">
    <source>
        <dbReference type="Google" id="ProtNLM"/>
    </source>
</evidence>
<dbReference type="AlphaFoldDB" id="W4Q933"/>
<accession>W4Q933</accession>
<feature type="coiled-coil region" evidence="1">
    <location>
        <begin position="60"/>
        <end position="87"/>
    </location>
</feature>
<keyword evidence="3" id="KW-0472">Membrane</keyword>
<evidence type="ECO:0000313" key="5">
    <source>
        <dbReference type="Proteomes" id="UP000018890"/>
    </source>
</evidence>
<feature type="compositionally biased region" description="Basic and acidic residues" evidence="2">
    <location>
        <begin position="1"/>
        <end position="45"/>
    </location>
</feature>
<reference evidence="4" key="1">
    <citation type="journal article" date="2014" name="Genome Announc.">
        <title>Draft Genome Sequences of Three Alkaliphilic Bacillus Strains, Bacillus wakoensis JCM 9140T, Bacillus akibai JCM 9157T, and Bacillus hemicellulosilyticus JCM 9152T.</title>
        <authorList>
            <person name="Yuki M."/>
            <person name="Oshima K."/>
            <person name="Suda W."/>
            <person name="Oshida Y."/>
            <person name="Kitamura K."/>
            <person name="Iida T."/>
            <person name="Hattori M."/>
            <person name="Ohkuma M."/>
        </authorList>
    </citation>
    <scope>NUCLEOTIDE SEQUENCE [LARGE SCALE GENOMIC DNA]</scope>
    <source>
        <strain evidence="4">JCM 9140</strain>
    </source>
</reference>
<proteinExistence type="predicted"/>